<name>A0A9P5YYV6_9AGAR</name>
<dbReference type="AlphaFoldDB" id="A0A9P5YYV6"/>
<dbReference type="Proteomes" id="UP000807469">
    <property type="component" value="Unassembled WGS sequence"/>
</dbReference>
<comment type="caution">
    <text evidence="1">The sequence shown here is derived from an EMBL/GenBank/DDBJ whole genome shotgun (WGS) entry which is preliminary data.</text>
</comment>
<keyword evidence="2" id="KW-1185">Reference proteome</keyword>
<dbReference type="EMBL" id="MU155252">
    <property type="protein sequence ID" value="KAF9477716.1"/>
    <property type="molecule type" value="Genomic_DNA"/>
</dbReference>
<reference evidence="1" key="1">
    <citation type="submission" date="2020-11" db="EMBL/GenBank/DDBJ databases">
        <authorList>
            <consortium name="DOE Joint Genome Institute"/>
            <person name="Ahrendt S."/>
            <person name="Riley R."/>
            <person name="Andreopoulos W."/>
            <person name="Labutti K."/>
            <person name="Pangilinan J."/>
            <person name="Ruiz-Duenas F.J."/>
            <person name="Barrasa J.M."/>
            <person name="Sanchez-Garcia M."/>
            <person name="Camarero S."/>
            <person name="Miyauchi S."/>
            <person name="Serrano A."/>
            <person name="Linde D."/>
            <person name="Babiker R."/>
            <person name="Drula E."/>
            <person name="Ayuso-Fernandez I."/>
            <person name="Pacheco R."/>
            <person name="Padilla G."/>
            <person name="Ferreira P."/>
            <person name="Barriuso J."/>
            <person name="Kellner H."/>
            <person name="Castanera R."/>
            <person name="Alfaro M."/>
            <person name="Ramirez L."/>
            <person name="Pisabarro A.G."/>
            <person name="Kuo A."/>
            <person name="Tritt A."/>
            <person name="Lipzen A."/>
            <person name="He G."/>
            <person name="Yan M."/>
            <person name="Ng V."/>
            <person name="Cullen D."/>
            <person name="Martin F."/>
            <person name="Rosso M.-N."/>
            <person name="Henrissat B."/>
            <person name="Hibbett D."/>
            <person name="Martinez A.T."/>
            <person name="Grigoriev I.V."/>
        </authorList>
    </citation>
    <scope>NUCLEOTIDE SEQUENCE</scope>
    <source>
        <strain evidence="1">CIRM-BRFM 674</strain>
    </source>
</reference>
<organism evidence="1 2">
    <name type="scientific">Pholiota conissans</name>
    <dbReference type="NCBI Taxonomy" id="109636"/>
    <lineage>
        <taxon>Eukaryota</taxon>
        <taxon>Fungi</taxon>
        <taxon>Dikarya</taxon>
        <taxon>Basidiomycota</taxon>
        <taxon>Agaricomycotina</taxon>
        <taxon>Agaricomycetes</taxon>
        <taxon>Agaricomycetidae</taxon>
        <taxon>Agaricales</taxon>
        <taxon>Agaricineae</taxon>
        <taxon>Strophariaceae</taxon>
        <taxon>Pholiota</taxon>
    </lineage>
</organism>
<evidence type="ECO:0000313" key="2">
    <source>
        <dbReference type="Proteomes" id="UP000807469"/>
    </source>
</evidence>
<accession>A0A9P5YYV6</accession>
<dbReference type="OrthoDB" id="2948705at2759"/>
<evidence type="ECO:0000313" key="1">
    <source>
        <dbReference type="EMBL" id="KAF9477716.1"/>
    </source>
</evidence>
<protein>
    <submittedName>
        <fullName evidence="1">Uncharacterized protein</fullName>
    </submittedName>
</protein>
<sequence length="504" mass="57775">MAHFLRSIASNYSSSIPATSYLTLEIPQEIIDVIVDEIARELEGNRAALTHLRSCALVSKGFNHSVCRYLFAVIDIYYGNPKHQRSISRLRRILEAHPPLVSYIRRLTIIISWDWKRNQKSKIRDLGRRLGMQFRRAISKWRRNLIWVLQRVHSAANLRSMTIRGLEAFPVSTWTKLDEKVSAVLISIAQGNTHLEHLELNDIMDVPVEILSRKDGNTFNSFQLSSCTLVHKLNFPANALSIINPMKILSSQLSLIDFRSVQSFSFYYRFLWESVLNPDILQMPVSHFPKLEFVSLGISGQKHGLFLLKQILTSDAPLLKEMNIELYQIHPTLSSSPLWYWNSLVPPSDVAHHNNMIVPIEKLSLTNVQRQLADTTLELRLALETMVAFIKCPMLPKTIIEISIRLHIRIYNLLIPGFEFELITPEEFYTGMHLFDNVLSDQSRFPSLKKLNLITITTKGDIDGDWLLRADSRKICQGEDKVFPRLASMGVSIGMSVYTLPDQI</sequence>
<gene>
    <name evidence="1" type="ORF">BDN70DRAFT_880817</name>
</gene>
<proteinExistence type="predicted"/>